<evidence type="ECO:0000313" key="1">
    <source>
        <dbReference type="EMBL" id="HAE0110381.1"/>
    </source>
</evidence>
<accession>A0A724EXM2</accession>
<protein>
    <submittedName>
        <fullName evidence="1">Uncharacterized protein</fullName>
    </submittedName>
</protein>
<proteinExistence type="predicted"/>
<reference evidence="1" key="1">
    <citation type="journal article" date="2018" name="Genome Biol.">
        <title>SKESA: strategic k-mer extension for scrupulous assemblies.</title>
        <authorList>
            <person name="Souvorov A."/>
            <person name="Agarwala R."/>
            <person name="Lipman D.J."/>
        </authorList>
    </citation>
    <scope>NUCLEOTIDE SEQUENCE</scope>
    <source>
        <strain evidence="1">Sam_dfec1e99-600a-41e7-b91a-868250d1cf27</strain>
    </source>
</reference>
<dbReference type="AlphaFoldDB" id="A0A724EXM2"/>
<sequence>MLKRDTKRHTAKAMLKQTRCYSNTLTYCMYAEDITLQATIYFRSPLPRWREVYFCNPRDSAVFWLWRQLITEDNRA</sequence>
<name>A0A724EXM2_SALPT</name>
<dbReference type="EMBL" id="DAAQNR010000021">
    <property type="protein sequence ID" value="HAE0110381.1"/>
    <property type="molecule type" value="Genomic_DNA"/>
</dbReference>
<organism evidence="1">
    <name type="scientific">Salmonella paratyphi A</name>
    <dbReference type="NCBI Taxonomy" id="54388"/>
    <lineage>
        <taxon>Bacteria</taxon>
        <taxon>Pseudomonadati</taxon>
        <taxon>Pseudomonadota</taxon>
        <taxon>Gammaproteobacteria</taxon>
        <taxon>Enterobacterales</taxon>
        <taxon>Enterobacteriaceae</taxon>
        <taxon>Salmonella</taxon>
    </lineage>
</organism>
<comment type="caution">
    <text evidence="1">The sequence shown here is derived from an EMBL/GenBank/DDBJ whole genome shotgun (WGS) entry which is preliminary data.</text>
</comment>
<reference evidence="1" key="2">
    <citation type="submission" date="2019-01" db="EMBL/GenBank/DDBJ databases">
        <authorList>
            <consortium name="NCBI Pathogen Detection Project"/>
        </authorList>
    </citation>
    <scope>NUCLEOTIDE SEQUENCE</scope>
    <source>
        <strain evidence="1">Sam_dfec1e99-600a-41e7-b91a-868250d1cf27</strain>
    </source>
</reference>
<gene>
    <name evidence="1" type="ORF">G2357_23155</name>
</gene>